<comment type="caution">
    <text evidence="1">The sequence shown here is derived from an EMBL/GenBank/DDBJ whole genome shotgun (WGS) entry which is preliminary data.</text>
</comment>
<dbReference type="InterPro" id="IPR036682">
    <property type="entry name" value="OS_D_A10/PebIII_sf"/>
</dbReference>
<dbReference type="PANTHER" id="PTHR11257">
    <property type="entry name" value="CHEMOSENSORY PROTEIN-RELATED"/>
    <property type="match status" value="1"/>
</dbReference>
<sequence length="171" mass="19166">MVAISILSLRRRPVPDRLKTPDSAFWDAQTLACAPLGPYPPELESDTMKLLIVLSLVVLAVARPNEFYDVKYESFDVDEMTNNDRLLKAYALCFIGDGKCTAEGSDFKKWIPEAVQSSCGKCTEKQKVLVAKALKAIKTKLADEYVRLNKIHNPNSKYDSTIEDFLAKYAV</sequence>
<dbReference type="OrthoDB" id="6344725at2759"/>
<keyword evidence="2" id="KW-1185">Reference proteome</keyword>
<dbReference type="Proteomes" id="UP000494106">
    <property type="component" value="Unassembled WGS sequence"/>
</dbReference>
<evidence type="ECO:0000313" key="1">
    <source>
        <dbReference type="EMBL" id="CAB3231708.1"/>
    </source>
</evidence>
<dbReference type="AlphaFoldDB" id="A0A8S0ZH31"/>
<protein>
    <recommendedName>
        <fullName evidence="3">Chemosensory protein</fullName>
    </recommendedName>
</protein>
<dbReference type="Gene3D" id="1.10.2080.10">
    <property type="entry name" value="Insect odorant-binding protein A10/Ejaculatory bulb-specific protein 3"/>
    <property type="match status" value="1"/>
</dbReference>
<organism evidence="1 2">
    <name type="scientific">Arctia plantaginis</name>
    <name type="common">Wood tiger moth</name>
    <name type="synonym">Phalaena plantaginis</name>
    <dbReference type="NCBI Taxonomy" id="874455"/>
    <lineage>
        <taxon>Eukaryota</taxon>
        <taxon>Metazoa</taxon>
        <taxon>Ecdysozoa</taxon>
        <taxon>Arthropoda</taxon>
        <taxon>Hexapoda</taxon>
        <taxon>Insecta</taxon>
        <taxon>Pterygota</taxon>
        <taxon>Neoptera</taxon>
        <taxon>Endopterygota</taxon>
        <taxon>Lepidoptera</taxon>
        <taxon>Glossata</taxon>
        <taxon>Ditrysia</taxon>
        <taxon>Noctuoidea</taxon>
        <taxon>Erebidae</taxon>
        <taxon>Arctiinae</taxon>
        <taxon>Arctia</taxon>
    </lineage>
</organism>
<evidence type="ECO:0008006" key="3">
    <source>
        <dbReference type="Google" id="ProtNLM"/>
    </source>
</evidence>
<evidence type="ECO:0000313" key="2">
    <source>
        <dbReference type="Proteomes" id="UP000494106"/>
    </source>
</evidence>
<gene>
    <name evidence="1" type="ORF">APLA_LOCUS4570</name>
</gene>
<accession>A0A8S0ZH31</accession>
<proteinExistence type="predicted"/>
<dbReference type="PANTHER" id="PTHR11257:SF13">
    <property type="entry name" value="GEO07322P1"/>
    <property type="match status" value="1"/>
</dbReference>
<reference evidence="1 2" key="1">
    <citation type="submission" date="2020-04" db="EMBL/GenBank/DDBJ databases">
        <authorList>
            <person name="Wallbank WR R."/>
            <person name="Pardo Diaz C."/>
            <person name="Kozak K."/>
            <person name="Martin S."/>
            <person name="Jiggins C."/>
            <person name="Moest M."/>
            <person name="Warren A I."/>
            <person name="Byers J.R.P. K."/>
            <person name="Montejo-Kovacevich G."/>
            <person name="Yen C E."/>
        </authorList>
    </citation>
    <scope>NUCLEOTIDE SEQUENCE [LARGE SCALE GENOMIC DNA]</scope>
</reference>
<name>A0A8S0ZH31_ARCPL</name>
<dbReference type="EMBL" id="CADEBC010000473">
    <property type="protein sequence ID" value="CAB3231708.1"/>
    <property type="molecule type" value="Genomic_DNA"/>
</dbReference>
<dbReference type="SUPFAM" id="SSF100910">
    <property type="entry name" value="Chemosensory protein Csp2"/>
    <property type="match status" value="1"/>
</dbReference>
<dbReference type="InterPro" id="IPR005055">
    <property type="entry name" value="A10/PebIII"/>
</dbReference>
<dbReference type="Pfam" id="PF03392">
    <property type="entry name" value="OS-D"/>
    <property type="match status" value="1"/>
</dbReference>